<keyword evidence="3" id="KW-1185">Reference proteome</keyword>
<evidence type="ECO:0008006" key="4">
    <source>
        <dbReference type="Google" id="ProtNLM"/>
    </source>
</evidence>
<evidence type="ECO:0000313" key="2">
    <source>
        <dbReference type="EMBL" id="KAJ8882837.1"/>
    </source>
</evidence>
<evidence type="ECO:0000256" key="1">
    <source>
        <dbReference type="SAM" id="MobiDB-lite"/>
    </source>
</evidence>
<dbReference type="Proteomes" id="UP001159363">
    <property type="component" value="Chromosome 4"/>
</dbReference>
<dbReference type="EMBL" id="JARBHB010000005">
    <property type="protein sequence ID" value="KAJ8882837.1"/>
    <property type="molecule type" value="Genomic_DNA"/>
</dbReference>
<sequence>MKGRGKTGYPRENPPTSGIVLARFPHVNIWKRPRKESNPIRLGGIILGRGKQEIPEKTRRPKASSGPISTCENPGSNPAGNRARFASGEVGRRAN</sequence>
<protein>
    <recommendedName>
        <fullName evidence="4">Ribosomal protein L2</fullName>
    </recommendedName>
</protein>
<gene>
    <name evidence="2" type="ORF">PR048_014651</name>
</gene>
<proteinExistence type="predicted"/>
<name>A0ABQ9HET9_9NEOP</name>
<feature type="compositionally biased region" description="Polar residues" evidence="1">
    <location>
        <begin position="66"/>
        <end position="79"/>
    </location>
</feature>
<accession>A0ABQ9HET9</accession>
<feature type="region of interest" description="Disordered" evidence="1">
    <location>
        <begin position="49"/>
        <end position="95"/>
    </location>
</feature>
<organism evidence="2 3">
    <name type="scientific">Dryococelus australis</name>
    <dbReference type="NCBI Taxonomy" id="614101"/>
    <lineage>
        <taxon>Eukaryota</taxon>
        <taxon>Metazoa</taxon>
        <taxon>Ecdysozoa</taxon>
        <taxon>Arthropoda</taxon>
        <taxon>Hexapoda</taxon>
        <taxon>Insecta</taxon>
        <taxon>Pterygota</taxon>
        <taxon>Neoptera</taxon>
        <taxon>Polyneoptera</taxon>
        <taxon>Phasmatodea</taxon>
        <taxon>Verophasmatodea</taxon>
        <taxon>Anareolatae</taxon>
        <taxon>Phasmatidae</taxon>
        <taxon>Eurycanthinae</taxon>
        <taxon>Dryococelus</taxon>
    </lineage>
</organism>
<comment type="caution">
    <text evidence="2">The sequence shown here is derived from an EMBL/GenBank/DDBJ whole genome shotgun (WGS) entry which is preliminary data.</text>
</comment>
<evidence type="ECO:0000313" key="3">
    <source>
        <dbReference type="Proteomes" id="UP001159363"/>
    </source>
</evidence>
<reference evidence="2 3" key="1">
    <citation type="submission" date="2023-02" db="EMBL/GenBank/DDBJ databases">
        <title>LHISI_Scaffold_Assembly.</title>
        <authorList>
            <person name="Stuart O.P."/>
            <person name="Cleave R."/>
            <person name="Magrath M.J.L."/>
            <person name="Mikheyev A.S."/>
        </authorList>
    </citation>
    <scope>NUCLEOTIDE SEQUENCE [LARGE SCALE GENOMIC DNA]</scope>
    <source>
        <strain evidence="2">Daus_M_001</strain>
        <tissue evidence="2">Leg muscle</tissue>
    </source>
</reference>